<accession>A0ACB8AZR3</accession>
<dbReference type="EMBL" id="MU266783">
    <property type="protein sequence ID" value="KAH7918469.1"/>
    <property type="molecule type" value="Genomic_DNA"/>
</dbReference>
<dbReference type="Proteomes" id="UP000790709">
    <property type="component" value="Unassembled WGS sequence"/>
</dbReference>
<reference evidence="1" key="1">
    <citation type="journal article" date="2021" name="New Phytol.">
        <title>Evolutionary innovations through gain and loss of genes in the ectomycorrhizal Boletales.</title>
        <authorList>
            <person name="Wu G."/>
            <person name="Miyauchi S."/>
            <person name="Morin E."/>
            <person name="Kuo A."/>
            <person name="Drula E."/>
            <person name="Varga T."/>
            <person name="Kohler A."/>
            <person name="Feng B."/>
            <person name="Cao Y."/>
            <person name="Lipzen A."/>
            <person name="Daum C."/>
            <person name="Hundley H."/>
            <person name="Pangilinan J."/>
            <person name="Johnson J."/>
            <person name="Barry K."/>
            <person name="LaButti K."/>
            <person name="Ng V."/>
            <person name="Ahrendt S."/>
            <person name="Min B."/>
            <person name="Choi I.G."/>
            <person name="Park H."/>
            <person name="Plett J.M."/>
            <person name="Magnuson J."/>
            <person name="Spatafora J.W."/>
            <person name="Nagy L.G."/>
            <person name="Henrissat B."/>
            <person name="Grigoriev I.V."/>
            <person name="Yang Z.L."/>
            <person name="Xu J."/>
            <person name="Martin F.M."/>
        </authorList>
    </citation>
    <scope>NUCLEOTIDE SEQUENCE</scope>
    <source>
        <strain evidence="1">KUC20120723A-06</strain>
    </source>
</reference>
<keyword evidence="2" id="KW-1185">Reference proteome</keyword>
<gene>
    <name evidence="1" type="ORF">BV22DRAFT_1134576</name>
</gene>
<comment type="caution">
    <text evidence="1">The sequence shown here is derived from an EMBL/GenBank/DDBJ whole genome shotgun (WGS) entry which is preliminary data.</text>
</comment>
<evidence type="ECO:0000313" key="1">
    <source>
        <dbReference type="EMBL" id="KAH7918469.1"/>
    </source>
</evidence>
<proteinExistence type="predicted"/>
<sequence>MSNFGIAATQWENGDFIRVYHQQDDLGIYELAWDIVNKRWIKGNGGSPIFIAKRDTPLAVIFSGPLNIWIYYIDLGNRLREYVFNGSGWSQGQLQGKSIDHERSTLTAVTWGSGQGLNIRVYHRAHSGYMTEHVFYDGGWVGENSLQI</sequence>
<name>A0ACB8AZR3_9AGAM</name>
<protein>
    <submittedName>
        <fullName evidence="1">Uncharacterized protein</fullName>
    </submittedName>
</protein>
<evidence type="ECO:0000313" key="2">
    <source>
        <dbReference type="Proteomes" id="UP000790709"/>
    </source>
</evidence>
<organism evidence="1 2">
    <name type="scientific">Leucogyrophana mollusca</name>
    <dbReference type="NCBI Taxonomy" id="85980"/>
    <lineage>
        <taxon>Eukaryota</taxon>
        <taxon>Fungi</taxon>
        <taxon>Dikarya</taxon>
        <taxon>Basidiomycota</taxon>
        <taxon>Agaricomycotina</taxon>
        <taxon>Agaricomycetes</taxon>
        <taxon>Agaricomycetidae</taxon>
        <taxon>Boletales</taxon>
        <taxon>Boletales incertae sedis</taxon>
        <taxon>Leucogyrophana</taxon>
    </lineage>
</organism>